<dbReference type="PANTHER" id="PTHR34348">
    <property type="entry name" value="SURFEIT LOCUS PROTEIN 2"/>
    <property type="match status" value="1"/>
</dbReference>
<dbReference type="InterPro" id="IPR001841">
    <property type="entry name" value="Znf_RING"/>
</dbReference>
<dbReference type="Proteomes" id="UP000437068">
    <property type="component" value="Unassembled WGS sequence"/>
</dbReference>
<dbReference type="InterPro" id="IPR013083">
    <property type="entry name" value="Znf_RING/FYVE/PHD"/>
</dbReference>
<feature type="compositionally biased region" description="Acidic residues" evidence="2">
    <location>
        <begin position="483"/>
        <end position="500"/>
    </location>
</feature>
<keyword evidence="1" id="KW-0479">Metal-binding</keyword>
<feature type="domain" description="RING-type" evidence="3">
    <location>
        <begin position="219"/>
        <end position="267"/>
    </location>
</feature>
<dbReference type="GO" id="GO:0008270">
    <property type="term" value="F:zinc ion binding"/>
    <property type="evidence" value="ECO:0007669"/>
    <property type="project" value="UniProtKB-KW"/>
</dbReference>
<dbReference type="PROSITE" id="PS50089">
    <property type="entry name" value="ZF_RING_2"/>
    <property type="match status" value="1"/>
</dbReference>
<evidence type="ECO:0000256" key="1">
    <source>
        <dbReference type="PROSITE-ProRule" id="PRU00175"/>
    </source>
</evidence>
<dbReference type="SMART" id="SM00184">
    <property type="entry name" value="RING"/>
    <property type="match status" value="1"/>
</dbReference>
<evidence type="ECO:0000313" key="5">
    <source>
        <dbReference type="Proteomes" id="UP000437068"/>
    </source>
</evidence>
<reference evidence="4 5" key="1">
    <citation type="submission" date="2018-08" db="EMBL/GenBank/DDBJ databases">
        <title>Genomic investigation of the strawberry pathogen Phytophthora fragariae indicates pathogenicity is determined by transcriptional variation in three key races.</title>
        <authorList>
            <person name="Adams T.M."/>
            <person name="Armitage A.D."/>
            <person name="Sobczyk M.K."/>
            <person name="Bates H.J."/>
            <person name="Dunwell J.M."/>
            <person name="Nellist C.F."/>
            <person name="Harrison R.J."/>
        </authorList>
    </citation>
    <scope>NUCLEOTIDE SEQUENCE [LARGE SCALE GENOMIC DNA]</scope>
    <source>
        <strain evidence="4 5">A4</strain>
    </source>
</reference>
<feature type="region of interest" description="Disordered" evidence="2">
    <location>
        <begin position="419"/>
        <end position="542"/>
    </location>
</feature>
<comment type="caution">
    <text evidence="4">The sequence shown here is derived from an EMBL/GenBank/DDBJ whole genome shotgun (WGS) entry which is preliminary data.</text>
</comment>
<feature type="compositionally biased region" description="Basic and acidic residues" evidence="2">
    <location>
        <begin position="501"/>
        <end position="515"/>
    </location>
</feature>
<gene>
    <name evidence="4" type="ORF">PF001_g13081</name>
</gene>
<accession>A0A6A4DBE1</accession>
<feature type="compositionally biased region" description="Basic residues" evidence="2">
    <location>
        <begin position="529"/>
        <end position="542"/>
    </location>
</feature>
<keyword evidence="1" id="KW-0862">Zinc</keyword>
<dbReference type="AlphaFoldDB" id="A0A6A4DBE1"/>
<evidence type="ECO:0000259" key="3">
    <source>
        <dbReference type="PROSITE" id="PS50089"/>
    </source>
</evidence>
<feature type="compositionally biased region" description="Acidic residues" evidence="2">
    <location>
        <begin position="452"/>
        <end position="468"/>
    </location>
</feature>
<name>A0A6A4DBE1_9STRA</name>
<protein>
    <recommendedName>
        <fullName evidence="3">RING-type domain-containing protein</fullName>
    </recommendedName>
</protein>
<dbReference type="Pfam" id="PF05477">
    <property type="entry name" value="SURF2"/>
    <property type="match status" value="1"/>
</dbReference>
<keyword evidence="1" id="KW-0863">Zinc-finger</keyword>
<dbReference type="Gene3D" id="3.30.40.10">
    <property type="entry name" value="Zinc/RING finger domain, C3HC4 (zinc finger)"/>
    <property type="match status" value="1"/>
</dbReference>
<proteinExistence type="predicted"/>
<sequence>MVFFSMVPVRSLTKNRSEWHSLEMLRHHASPEIPLLVHVSSASVMSGFVVYNCTVSSLTSKKSWSVSFRYSELDAFRIFFIKTCFIIFIKIKKFLETQWTCHDPNCLGSCQAVREIISAFFPKKCLPILSSFQGVVTSRKLKFEVVLTHLLRCVLLPVSAMKCRHARQNLPGNIFEFLGVKSDADRRSVLQVFIDNYQDVTNAIHKKDLRHSNSTTVGCMVCLCDVNLAHGHQQCDNSLTVLPCKHMFHRKCVFQWLLFQTHCPVCRIRVCPKGVTNHCRSKRHAVQWWLSDFDGDLLHPPINPAAQQLLSKHEFLELVESGEGDDKRARVKCSLTQHEMLPRMDVIETHLKSKKFVKARDWYCHDYAQYEPYIVPHRRLTKSLFCNVTGTILNRIPSEVEKHVQGKRYKRLKQHVKIKVRKSDDDKDEEEDNGEFNADAFEFANSQVIYSSEEEEEEEGDEEEDEELQDVKPKKGKKKQQKEEEEDDMADLYPDDESDEEEKKDNDGDETVKEKPQKKRPAKDNSTTKKTRHKTKKVKKAD</sequence>
<organism evidence="4 5">
    <name type="scientific">Phytophthora fragariae</name>
    <dbReference type="NCBI Taxonomy" id="53985"/>
    <lineage>
        <taxon>Eukaryota</taxon>
        <taxon>Sar</taxon>
        <taxon>Stramenopiles</taxon>
        <taxon>Oomycota</taxon>
        <taxon>Peronosporomycetes</taxon>
        <taxon>Peronosporales</taxon>
        <taxon>Peronosporaceae</taxon>
        <taxon>Phytophthora</taxon>
    </lineage>
</organism>
<evidence type="ECO:0000256" key="2">
    <source>
        <dbReference type="SAM" id="MobiDB-lite"/>
    </source>
</evidence>
<dbReference type="EMBL" id="QXGE01000753">
    <property type="protein sequence ID" value="KAE9304428.1"/>
    <property type="molecule type" value="Genomic_DNA"/>
</dbReference>
<dbReference type="PANTHER" id="PTHR34348:SF1">
    <property type="entry name" value="SURFEIT LOCUS PROTEIN 2"/>
    <property type="match status" value="1"/>
</dbReference>
<dbReference type="SUPFAM" id="SSF57850">
    <property type="entry name" value="RING/U-box"/>
    <property type="match status" value="1"/>
</dbReference>
<dbReference type="InterPro" id="IPR008833">
    <property type="entry name" value="Surf2"/>
</dbReference>
<evidence type="ECO:0000313" key="4">
    <source>
        <dbReference type="EMBL" id="KAE9304428.1"/>
    </source>
</evidence>
<dbReference type="Pfam" id="PF13639">
    <property type="entry name" value="zf-RING_2"/>
    <property type="match status" value="1"/>
</dbReference>